<evidence type="ECO:0000256" key="1">
    <source>
        <dbReference type="SAM" id="MobiDB-lite"/>
    </source>
</evidence>
<evidence type="ECO:0000313" key="4">
    <source>
        <dbReference type="Proteomes" id="UP000248918"/>
    </source>
</evidence>
<proteinExistence type="predicted"/>
<dbReference type="CDD" id="cd00118">
    <property type="entry name" value="LysM"/>
    <property type="match status" value="1"/>
</dbReference>
<feature type="compositionally biased region" description="Low complexity" evidence="1">
    <location>
        <begin position="320"/>
        <end position="391"/>
    </location>
</feature>
<protein>
    <submittedName>
        <fullName evidence="3">LysM domain-containing protein</fullName>
    </submittedName>
</protein>
<accession>A0A329C9S7</accession>
<dbReference type="PANTHER" id="PTHR33734">
    <property type="entry name" value="LYSM DOMAIN-CONTAINING GPI-ANCHORED PROTEIN 2"/>
    <property type="match status" value="1"/>
</dbReference>
<dbReference type="SMART" id="SM00257">
    <property type="entry name" value="LysM"/>
    <property type="match status" value="1"/>
</dbReference>
<dbReference type="SUPFAM" id="SSF54106">
    <property type="entry name" value="LysM domain"/>
    <property type="match status" value="1"/>
</dbReference>
<dbReference type="InterPro" id="IPR018392">
    <property type="entry name" value="LysM"/>
</dbReference>
<dbReference type="AlphaFoldDB" id="A0A329C9S7"/>
<evidence type="ECO:0000259" key="2">
    <source>
        <dbReference type="PROSITE" id="PS51782"/>
    </source>
</evidence>
<comment type="caution">
    <text evidence="3">The sequence shown here is derived from an EMBL/GenBank/DDBJ whole genome shotgun (WGS) entry which is preliminary data.</text>
</comment>
<dbReference type="Gene3D" id="3.10.350.10">
    <property type="entry name" value="LysM domain"/>
    <property type="match status" value="1"/>
</dbReference>
<reference evidence="3 4" key="1">
    <citation type="submission" date="2018-06" db="EMBL/GenBank/DDBJ databases">
        <title>Genomic Encyclopedia of Type Strains, Phase III (KMG-III): the genomes of soil and plant-associated and newly described type strains.</title>
        <authorList>
            <person name="Whitman W."/>
        </authorList>
    </citation>
    <scope>NUCLEOTIDE SEQUENCE [LARGE SCALE GENOMIC DNA]</scope>
    <source>
        <strain evidence="3 4">LMG 23644</strain>
    </source>
</reference>
<feature type="region of interest" description="Disordered" evidence="1">
    <location>
        <begin position="305"/>
        <end position="410"/>
    </location>
</feature>
<dbReference type="SUPFAM" id="SSF55166">
    <property type="entry name" value="Hedgehog/DD-peptidase"/>
    <property type="match status" value="1"/>
</dbReference>
<name>A0A329C9S7_9BURK</name>
<dbReference type="RefSeq" id="WP_111932801.1">
    <property type="nucleotide sequence ID" value="NZ_CADFFP010000015.1"/>
</dbReference>
<dbReference type="Gene3D" id="3.30.1380.10">
    <property type="match status" value="1"/>
</dbReference>
<dbReference type="InterPro" id="IPR036779">
    <property type="entry name" value="LysM_dom_sf"/>
</dbReference>
<feature type="compositionally biased region" description="Polar residues" evidence="1">
    <location>
        <begin position="401"/>
        <end position="410"/>
    </location>
</feature>
<dbReference type="Pfam" id="PF01476">
    <property type="entry name" value="LysM"/>
    <property type="match status" value="1"/>
</dbReference>
<feature type="domain" description="LysM" evidence="2">
    <location>
        <begin position="258"/>
        <end position="302"/>
    </location>
</feature>
<evidence type="ECO:0000313" key="3">
    <source>
        <dbReference type="EMBL" id="RAS27795.1"/>
    </source>
</evidence>
<dbReference type="Proteomes" id="UP000248918">
    <property type="component" value="Unassembled WGS sequence"/>
</dbReference>
<sequence length="596" mass="63350">MFVRATYDREKKTVHYFDADGNETLYIGGSFAWRTSNPGNLTKPHAYVMKSAIGYAQRTSKAKSFFIIFPDRAAGQEAHQKLLKSVYGDSTIRSMITVYAPPSENDTEDYIGFVTKKAGVSSTDVIGSLPDDKFKAVAAAMEQKEGWVPGVIKPLGKPVQVQMLDKLNQPFAGQPMQIKGASASFDAKTNENGELPWIYSGLLGQDVNIVYKRAQDDHENVGKISTSSASNAFTFNAPYHLIPTRPRLHAKDESGRPRVHIVQPGETLSSIAAKYGTTTDAMVGANGLKDANHIYAQQHLKIPLDGAPSQSANQTPAPMASTTPHTPVAPAAPASASSTHANGATVTSAAAHSTPATTSQAPGATSTGATPSAAGSATSSPPASAAASTAGVVHQHAPNGHPQTVVSSPTLEPSGAVWCSRFPGSASLDSLNDSFKAKASAFITAMRDAHILVRINAALRPIQRSYLMFHAFEIAKGHESPDHVEPYPGVNIDWVHRSANGSMDLEASVKAAKEMCHGYGININSAMQAVGRPGRSRHNYGAAVDLNITGYVGKRVKDVTGNEVALSSFADLKHVGHGYGVNYYPHENMHWSDTGH</sequence>
<gene>
    <name evidence="3" type="ORF">BX591_1122</name>
</gene>
<dbReference type="PANTHER" id="PTHR33734:SF22">
    <property type="entry name" value="MEMBRANE-BOUND LYTIC MUREIN TRANSGLYCOSYLASE D"/>
    <property type="match status" value="1"/>
</dbReference>
<dbReference type="InterPro" id="IPR009045">
    <property type="entry name" value="Zn_M74/Hedgehog-like"/>
</dbReference>
<dbReference type="OrthoDB" id="192249at2"/>
<dbReference type="PROSITE" id="PS51782">
    <property type="entry name" value="LYSM"/>
    <property type="match status" value="1"/>
</dbReference>
<organism evidence="3 4">
    <name type="scientific">Paraburkholderia bryophila</name>
    <dbReference type="NCBI Taxonomy" id="420952"/>
    <lineage>
        <taxon>Bacteria</taxon>
        <taxon>Pseudomonadati</taxon>
        <taxon>Pseudomonadota</taxon>
        <taxon>Betaproteobacteria</taxon>
        <taxon>Burkholderiales</taxon>
        <taxon>Burkholderiaceae</taxon>
        <taxon>Paraburkholderia</taxon>
    </lineage>
</organism>
<dbReference type="EMBL" id="QLTK01000012">
    <property type="protein sequence ID" value="RAS27795.1"/>
    <property type="molecule type" value="Genomic_DNA"/>
</dbReference>